<dbReference type="AlphaFoldDB" id="A0A0E9QTD3"/>
<proteinExistence type="predicted"/>
<organism evidence="1">
    <name type="scientific">Anguilla anguilla</name>
    <name type="common">European freshwater eel</name>
    <name type="synonym">Muraena anguilla</name>
    <dbReference type="NCBI Taxonomy" id="7936"/>
    <lineage>
        <taxon>Eukaryota</taxon>
        <taxon>Metazoa</taxon>
        <taxon>Chordata</taxon>
        <taxon>Craniata</taxon>
        <taxon>Vertebrata</taxon>
        <taxon>Euteleostomi</taxon>
        <taxon>Actinopterygii</taxon>
        <taxon>Neopterygii</taxon>
        <taxon>Teleostei</taxon>
        <taxon>Anguilliformes</taxon>
        <taxon>Anguillidae</taxon>
        <taxon>Anguilla</taxon>
    </lineage>
</organism>
<protein>
    <submittedName>
        <fullName evidence="1">Uncharacterized protein</fullName>
    </submittedName>
</protein>
<name>A0A0E9QTD3_ANGAN</name>
<accession>A0A0E9QTD3</accession>
<evidence type="ECO:0000313" key="1">
    <source>
        <dbReference type="EMBL" id="JAH19338.1"/>
    </source>
</evidence>
<sequence length="32" mass="3665">MNANLINLAVSDPRIDPFQCSFNRDCFCSILF</sequence>
<reference evidence="1" key="2">
    <citation type="journal article" date="2015" name="Fish Shellfish Immunol.">
        <title>Early steps in the European eel (Anguilla anguilla)-Vibrio vulnificus interaction in the gills: Role of the RtxA13 toxin.</title>
        <authorList>
            <person name="Callol A."/>
            <person name="Pajuelo D."/>
            <person name="Ebbesson L."/>
            <person name="Teles M."/>
            <person name="MacKenzie S."/>
            <person name="Amaro C."/>
        </authorList>
    </citation>
    <scope>NUCLEOTIDE SEQUENCE</scope>
</reference>
<reference evidence="1" key="1">
    <citation type="submission" date="2014-11" db="EMBL/GenBank/DDBJ databases">
        <authorList>
            <person name="Amaro Gonzalez C."/>
        </authorList>
    </citation>
    <scope>NUCLEOTIDE SEQUENCE</scope>
</reference>
<dbReference type="EMBL" id="GBXM01089239">
    <property type="protein sequence ID" value="JAH19338.1"/>
    <property type="molecule type" value="Transcribed_RNA"/>
</dbReference>